<dbReference type="HOGENOM" id="CLU_136744_0_0_3"/>
<proteinExistence type="predicted"/>
<keyword evidence="2" id="KW-1185">Reference proteome</keyword>
<name>B7KL84_GLOC7</name>
<dbReference type="RefSeq" id="WP_015956041.1">
    <property type="nucleotide sequence ID" value="NC_011729.1"/>
</dbReference>
<gene>
    <name evidence="1" type="ordered locus">PCC7424_4083</name>
</gene>
<dbReference type="KEGG" id="cyc:PCC7424_4083"/>
<dbReference type="Proteomes" id="UP000002384">
    <property type="component" value="Chromosome"/>
</dbReference>
<sequence>MELISSAVISLASAFLKKVWEKTEDKAADTLLEKTNKFLASLRQQSPDTVTAIEKAPTQPLDYGTAILEIESAAKSNPDVAESMAQLAETAKAESIPQLQQKIDEILEKLKTEKHSPTVINQQKLADEIKNNFQGNTFNNTTFQ</sequence>
<protein>
    <submittedName>
        <fullName evidence="1">Uncharacterized protein</fullName>
    </submittedName>
</protein>
<evidence type="ECO:0000313" key="2">
    <source>
        <dbReference type="Proteomes" id="UP000002384"/>
    </source>
</evidence>
<dbReference type="eggNOG" id="ENOG5032H4B">
    <property type="taxonomic scope" value="Bacteria"/>
</dbReference>
<organism evidence="1 2">
    <name type="scientific">Gloeothece citriformis (strain PCC 7424)</name>
    <name type="common">Cyanothece sp. (strain PCC 7424)</name>
    <dbReference type="NCBI Taxonomy" id="65393"/>
    <lineage>
        <taxon>Bacteria</taxon>
        <taxon>Bacillati</taxon>
        <taxon>Cyanobacteriota</taxon>
        <taxon>Cyanophyceae</taxon>
        <taxon>Oscillatoriophycideae</taxon>
        <taxon>Chroococcales</taxon>
        <taxon>Aphanothecaceae</taxon>
        <taxon>Gloeothece</taxon>
        <taxon>Gloeothece citriformis</taxon>
    </lineage>
</organism>
<dbReference type="AlphaFoldDB" id="B7KL84"/>
<reference evidence="2" key="1">
    <citation type="journal article" date="2011" name="MBio">
        <title>Novel metabolic attributes of the genus Cyanothece, comprising a group of unicellular nitrogen-fixing Cyanobacteria.</title>
        <authorList>
            <person name="Bandyopadhyay A."/>
            <person name="Elvitigala T."/>
            <person name="Welsh E."/>
            <person name="Stockel J."/>
            <person name="Liberton M."/>
            <person name="Min H."/>
            <person name="Sherman L.A."/>
            <person name="Pakrasi H.B."/>
        </authorList>
    </citation>
    <scope>NUCLEOTIDE SEQUENCE [LARGE SCALE GENOMIC DNA]</scope>
    <source>
        <strain evidence="2">PCC 7424</strain>
    </source>
</reference>
<dbReference type="EMBL" id="CP001291">
    <property type="protein sequence ID" value="ACK72456.1"/>
    <property type="molecule type" value="Genomic_DNA"/>
</dbReference>
<dbReference type="OrthoDB" id="490503at2"/>
<evidence type="ECO:0000313" key="1">
    <source>
        <dbReference type="EMBL" id="ACK72456.1"/>
    </source>
</evidence>
<accession>B7KL84</accession>